<evidence type="ECO:0000256" key="12">
    <source>
        <dbReference type="RuleBase" id="RU003651"/>
    </source>
</evidence>
<keyword evidence="17" id="KW-1185">Reference proteome</keyword>
<dbReference type="PROSITE" id="PS00674">
    <property type="entry name" value="AAA"/>
    <property type="match status" value="1"/>
</dbReference>
<keyword evidence="4 12" id="KW-0547">Nucleotide-binding</keyword>
<evidence type="ECO:0000256" key="11">
    <source>
        <dbReference type="ARBA" id="ARBA00048778"/>
    </source>
</evidence>
<keyword evidence="8" id="KW-1133">Transmembrane helix</keyword>
<feature type="compositionally biased region" description="Acidic residues" evidence="13">
    <location>
        <begin position="506"/>
        <end position="526"/>
    </location>
</feature>
<feature type="region of interest" description="Disordered" evidence="13">
    <location>
        <begin position="483"/>
        <end position="526"/>
    </location>
</feature>
<keyword evidence="6" id="KW-0378">Hydrolase</keyword>
<keyword evidence="9" id="KW-0496">Mitochondrion</keyword>
<proteinExistence type="inferred from homology"/>
<dbReference type="InterPro" id="IPR050747">
    <property type="entry name" value="Mitochondrial_chaperone_BCS1"/>
</dbReference>
<evidence type="ECO:0000256" key="10">
    <source>
        <dbReference type="ARBA" id="ARBA00023136"/>
    </source>
</evidence>
<accession>A0A397GR92</accession>
<dbReference type="AlphaFoldDB" id="A0A397GR92"/>
<dbReference type="InterPro" id="IPR014851">
    <property type="entry name" value="BCS1_N"/>
</dbReference>
<dbReference type="PANTHER" id="PTHR23070">
    <property type="entry name" value="BCS1 AAA-TYPE ATPASE"/>
    <property type="match status" value="1"/>
</dbReference>
<dbReference type="VEuPathDB" id="FungiDB:CDV56_104851"/>
<dbReference type="Pfam" id="PF25426">
    <property type="entry name" value="AAA_lid_BCS1"/>
    <property type="match status" value="1"/>
</dbReference>
<dbReference type="GeneID" id="38126825"/>
<dbReference type="InterPro" id="IPR003593">
    <property type="entry name" value="AAA+_ATPase"/>
</dbReference>
<name>A0A397GR92_ASPTH</name>
<reference evidence="16" key="1">
    <citation type="submission" date="2018-08" db="EMBL/GenBank/DDBJ databases">
        <title>Draft genome sequence of azole-resistant Aspergillus thermomutatus (Neosartorya pseudofischeri) strain HMR AF 39, isolated from a human nasal aspirate.</title>
        <authorList>
            <person name="Parent-Michaud M."/>
            <person name="Dufresne P.J."/>
            <person name="Fournier E."/>
            <person name="Martineau C."/>
            <person name="Moreira S."/>
            <person name="Perkins V."/>
            <person name="De Repentigny L."/>
            <person name="Dufresne S.F."/>
        </authorList>
    </citation>
    <scope>NUCLEOTIDE SEQUENCE [LARGE SCALE GENOMIC DNA]</scope>
    <source>
        <strain evidence="16">HMR AF 39</strain>
    </source>
</reference>
<dbReference type="Gene3D" id="3.40.50.300">
    <property type="entry name" value="P-loop containing nucleotide triphosphate hydrolases"/>
    <property type="match status" value="1"/>
</dbReference>
<dbReference type="GO" id="GO:0005743">
    <property type="term" value="C:mitochondrial inner membrane"/>
    <property type="evidence" value="ECO:0007669"/>
    <property type="project" value="UniProtKB-SubCell"/>
</dbReference>
<evidence type="ECO:0000256" key="13">
    <source>
        <dbReference type="SAM" id="MobiDB-lite"/>
    </source>
</evidence>
<dbReference type="GO" id="GO:0005524">
    <property type="term" value="F:ATP binding"/>
    <property type="evidence" value="ECO:0007669"/>
    <property type="project" value="UniProtKB-KW"/>
</dbReference>
<keyword evidence="5" id="KW-0999">Mitochondrion inner membrane</keyword>
<dbReference type="Proteomes" id="UP000215305">
    <property type="component" value="Unassembled WGS sequence"/>
</dbReference>
<feature type="domain" description="BCS1 N-terminal" evidence="15">
    <location>
        <begin position="12"/>
        <end position="214"/>
    </location>
</feature>
<evidence type="ECO:0000256" key="9">
    <source>
        <dbReference type="ARBA" id="ARBA00023128"/>
    </source>
</evidence>
<evidence type="ECO:0000256" key="5">
    <source>
        <dbReference type="ARBA" id="ARBA00022792"/>
    </source>
</evidence>
<keyword evidence="10" id="KW-0472">Membrane</keyword>
<dbReference type="InterPro" id="IPR003959">
    <property type="entry name" value="ATPase_AAA_core"/>
</dbReference>
<gene>
    <name evidence="16" type="ORF">CDV56_104851</name>
</gene>
<evidence type="ECO:0000259" key="15">
    <source>
        <dbReference type="SMART" id="SM01024"/>
    </source>
</evidence>
<comment type="caution">
    <text evidence="16">The sequence shown here is derived from an EMBL/GenBank/DDBJ whole genome shotgun (WGS) entry which is preliminary data.</text>
</comment>
<evidence type="ECO:0008006" key="18">
    <source>
        <dbReference type="Google" id="ProtNLM"/>
    </source>
</evidence>
<dbReference type="SMART" id="SM00382">
    <property type="entry name" value="AAA"/>
    <property type="match status" value="1"/>
</dbReference>
<dbReference type="Pfam" id="PF08740">
    <property type="entry name" value="BCS1_N"/>
    <property type="match status" value="1"/>
</dbReference>
<evidence type="ECO:0000256" key="6">
    <source>
        <dbReference type="ARBA" id="ARBA00022801"/>
    </source>
</evidence>
<comment type="subcellular location">
    <subcellularLocation>
        <location evidence="1">Mitochondrion inner membrane</location>
        <topology evidence="1">Single-pass membrane protein</topology>
    </subcellularLocation>
</comment>
<dbReference type="InterPro" id="IPR003960">
    <property type="entry name" value="ATPase_AAA_CS"/>
</dbReference>
<feature type="domain" description="AAA+ ATPase" evidence="14">
    <location>
        <begin position="247"/>
        <end position="381"/>
    </location>
</feature>
<feature type="compositionally biased region" description="Basic and acidic residues" evidence="13">
    <location>
        <begin position="488"/>
        <end position="500"/>
    </location>
</feature>
<evidence type="ECO:0000313" key="16">
    <source>
        <dbReference type="EMBL" id="RHZ53571.1"/>
    </source>
</evidence>
<comment type="catalytic activity">
    <reaction evidence="11">
        <text>ATP + H2O = ADP + phosphate + H(+)</text>
        <dbReference type="Rhea" id="RHEA:13065"/>
        <dbReference type="ChEBI" id="CHEBI:15377"/>
        <dbReference type="ChEBI" id="CHEBI:15378"/>
        <dbReference type="ChEBI" id="CHEBI:30616"/>
        <dbReference type="ChEBI" id="CHEBI:43474"/>
        <dbReference type="ChEBI" id="CHEBI:456216"/>
    </reaction>
    <physiologicalReaction direction="left-to-right" evidence="11">
        <dbReference type="Rhea" id="RHEA:13066"/>
    </physiologicalReaction>
</comment>
<organism evidence="16 17">
    <name type="scientific">Aspergillus thermomutatus</name>
    <name type="common">Neosartorya pseudofischeri</name>
    <dbReference type="NCBI Taxonomy" id="41047"/>
    <lineage>
        <taxon>Eukaryota</taxon>
        <taxon>Fungi</taxon>
        <taxon>Dikarya</taxon>
        <taxon>Ascomycota</taxon>
        <taxon>Pezizomycotina</taxon>
        <taxon>Eurotiomycetes</taxon>
        <taxon>Eurotiomycetidae</taxon>
        <taxon>Eurotiales</taxon>
        <taxon>Aspergillaceae</taxon>
        <taxon>Aspergillus</taxon>
        <taxon>Aspergillus subgen. Fumigati</taxon>
    </lineage>
</organism>
<keyword evidence="7 12" id="KW-0067">ATP-binding</keyword>
<dbReference type="InterPro" id="IPR057495">
    <property type="entry name" value="AAA_lid_BCS1"/>
</dbReference>
<sequence length="526" mass="59011">MNGTIEKVVYLSSLAVGSWVAKRLLDEYGELPLHLLCSSIEVHSYDEAYNYLLYWLMKQKFDADKNRLMAITSLTSGQGGFFGEDNKDNDGPEEDELEVQADAEYKASLANTRPLLWAPSAGTHWFRYRGRYLALTREVEEHRQTVYMRTEKLRISCFGRDPSILKELMQDARVAFSQKEKGRTVIYRGVKQIFDGELAWKRSTSRPARPLSTVILDEAVKQAFLEDIQHYLHPSTMRWYSDRGIPYRRGYLFYGPPGTGKSSLAFAAAGFLGLNVYMINLNSQQLTEDNLTQLFLTLPRRCLVLLEDIDANEVTGRRKPDAPRRKGKNGISLSSLLNIIDGVAAQEGRVLIMTTNHHEHLDPALIRPGRVDYRLEFRLASRELCAAMFRNIFQVYTSDAEVGGAQIASVTEKSTQGSLHDALGDRSTKEGSGAIDLHELAKSFAGKIPPCTFSPAEVQGYLLRYRDSPQDAVAGVETWIETSLAEKASGEHEPGDKEPEAGASEPTEDEDESEEENEDPDKEPSP</sequence>
<dbReference type="EMBL" id="NKHU02000122">
    <property type="protein sequence ID" value="RHZ53571.1"/>
    <property type="molecule type" value="Genomic_DNA"/>
</dbReference>
<evidence type="ECO:0000259" key="14">
    <source>
        <dbReference type="SMART" id="SM00382"/>
    </source>
</evidence>
<dbReference type="Pfam" id="PF00004">
    <property type="entry name" value="AAA"/>
    <property type="match status" value="1"/>
</dbReference>
<evidence type="ECO:0000313" key="17">
    <source>
        <dbReference type="Proteomes" id="UP000215305"/>
    </source>
</evidence>
<dbReference type="InterPro" id="IPR027417">
    <property type="entry name" value="P-loop_NTPase"/>
</dbReference>
<dbReference type="GO" id="GO:0016887">
    <property type="term" value="F:ATP hydrolysis activity"/>
    <property type="evidence" value="ECO:0007669"/>
    <property type="project" value="InterPro"/>
</dbReference>
<dbReference type="SUPFAM" id="SSF52540">
    <property type="entry name" value="P-loop containing nucleoside triphosphate hydrolases"/>
    <property type="match status" value="1"/>
</dbReference>
<comment type="similarity">
    <text evidence="2">Belongs to the AAA ATPase family. BCS1 subfamily.</text>
</comment>
<dbReference type="OrthoDB" id="10251412at2759"/>
<dbReference type="RefSeq" id="XP_026613652.1">
    <property type="nucleotide sequence ID" value="XM_026758470.1"/>
</dbReference>
<evidence type="ECO:0000256" key="4">
    <source>
        <dbReference type="ARBA" id="ARBA00022741"/>
    </source>
</evidence>
<keyword evidence="3" id="KW-0812">Transmembrane</keyword>
<evidence type="ECO:0000256" key="2">
    <source>
        <dbReference type="ARBA" id="ARBA00007448"/>
    </source>
</evidence>
<evidence type="ECO:0000256" key="8">
    <source>
        <dbReference type="ARBA" id="ARBA00022989"/>
    </source>
</evidence>
<evidence type="ECO:0000256" key="1">
    <source>
        <dbReference type="ARBA" id="ARBA00004434"/>
    </source>
</evidence>
<evidence type="ECO:0000256" key="7">
    <source>
        <dbReference type="ARBA" id="ARBA00022840"/>
    </source>
</evidence>
<dbReference type="SMART" id="SM01024">
    <property type="entry name" value="BCS1_N"/>
    <property type="match status" value="1"/>
</dbReference>
<evidence type="ECO:0000256" key="3">
    <source>
        <dbReference type="ARBA" id="ARBA00022692"/>
    </source>
</evidence>
<dbReference type="STRING" id="41047.A0A397GR92"/>
<protein>
    <recommendedName>
        <fullName evidence="18">BCS1 N-terminal domain-containing protein</fullName>
    </recommendedName>
</protein>